<evidence type="ECO:0000313" key="6">
    <source>
        <dbReference type="Proteomes" id="UP001215231"/>
    </source>
</evidence>
<feature type="domain" description="YknX-like C-terminal permuted SH3-like" evidence="4">
    <location>
        <begin position="333"/>
        <end position="400"/>
    </location>
</feature>
<evidence type="ECO:0000256" key="2">
    <source>
        <dbReference type="ARBA" id="ARBA00023054"/>
    </source>
</evidence>
<dbReference type="PANTHER" id="PTHR32347:SF29">
    <property type="entry name" value="UPF0194 MEMBRANE PROTEIN YBHG"/>
    <property type="match status" value="1"/>
</dbReference>
<dbReference type="Pfam" id="PF25989">
    <property type="entry name" value="YknX_C"/>
    <property type="match status" value="1"/>
</dbReference>
<dbReference type="Proteomes" id="UP001215231">
    <property type="component" value="Chromosome"/>
</dbReference>
<comment type="subcellular location">
    <subcellularLocation>
        <location evidence="1">Cell envelope</location>
    </subcellularLocation>
</comment>
<proteinExistence type="predicted"/>
<keyword evidence="6" id="KW-1185">Reference proteome</keyword>
<dbReference type="Gene3D" id="1.10.287.470">
    <property type="entry name" value="Helix hairpin bin"/>
    <property type="match status" value="1"/>
</dbReference>
<evidence type="ECO:0000256" key="3">
    <source>
        <dbReference type="SAM" id="Coils"/>
    </source>
</evidence>
<name>A0ABY7VIX4_9GAMM</name>
<dbReference type="InterPro" id="IPR058637">
    <property type="entry name" value="YknX-like_C"/>
</dbReference>
<dbReference type="PANTHER" id="PTHR32347">
    <property type="entry name" value="EFFLUX SYSTEM COMPONENT YKNX-RELATED"/>
    <property type="match status" value="1"/>
</dbReference>
<organism evidence="5 6">
    <name type="scientific">Thalassomonas haliotis</name>
    <dbReference type="NCBI Taxonomy" id="485448"/>
    <lineage>
        <taxon>Bacteria</taxon>
        <taxon>Pseudomonadati</taxon>
        <taxon>Pseudomonadota</taxon>
        <taxon>Gammaproteobacteria</taxon>
        <taxon>Alteromonadales</taxon>
        <taxon>Colwelliaceae</taxon>
        <taxon>Thalassomonas</taxon>
    </lineage>
</organism>
<dbReference type="Gene3D" id="2.40.50.100">
    <property type="match status" value="1"/>
</dbReference>
<dbReference type="EMBL" id="CP059693">
    <property type="protein sequence ID" value="WDE12627.1"/>
    <property type="molecule type" value="Genomic_DNA"/>
</dbReference>
<accession>A0ABY7VIX4</accession>
<evidence type="ECO:0000259" key="4">
    <source>
        <dbReference type="Pfam" id="PF25989"/>
    </source>
</evidence>
<dbReference type="InterPro" id="IPR050465">
    <property type="entry name" value="UPF0194_transport"/>
</dbReference>
<dbReference type="RefSeq" id="WP_274052908.1">
    <property type="nucleotide sequence ID" value="NZ_CP059693.1"/>
</dbReference>
<dbReference type="Gene3D" id="2.40.30.170">
    <property type="match status" value="1"/>
</dbReference>
<dbReference type="Gene3D" id="2.40.420.20">
    <property type="match status" value="1"/>
</dbReference>
<gene>
    <name evidence="5" type="ORF">H3N35_03885</name>
</gene>
<keyword evidence="2 3" id="KW-0175">Coiled coil</keyword>
<evidence type="ECO:0000256" key="1">
    <source>
        <dbReference type="ARBA" id="ARBA00004196"/>
    </source>
</evidence>
<evidence type="ECO:0000313" key="5">
    <source>
        <dbReference type="EMBL" id="WDE12627.1"/>
    </source>
</evidence>
<reference evidence="5 6" key="1">
    <citation type="journal article" date="2022" name="Mar. Drugs">
        <title>Bioassay-Guided Fractionation Leads to the Detection of Cholic Acid Generated by the Rare Thalassomonas sp.</title>
        <authorList>
            <person name="Pheiffer F."/>
            <person name="Schneider Y.K."/>
            <person name="Hansen E.H."/>
            <person name="Andersen J.H."/>
            <person name="Isaksson J."/>
            <person name="Busche T."/>
            <person name="R C."/>
            <person name="Kalinowski J."/>
            <person name="Zyl L.V."/>
            <person name="Trindade M."/>
        </authorList>
    </citation>
    <scope>NUCLEOTIDE SEQUENCE [LARGE SCALE GENOMIC DNA]</scope>
    <source>
        <strain evidence="5 6">A5K-61T</strain>
    </source>
</reference>
<protein>
    <submittedName>
        <fullName evidence="5">HlyD family efflux transporter periplasmic adaptor subunit</fullName>
    </submittedName>
</protein>
<feature type="coiled-coil region" evidence="3">
    <location>
        <begin position="155"/>
        <end position="182"/>
    </location>
</feature>
<sequence length="402" mass="44427">MQVKHLKSTIKLLLGLAALGLLIFAFIPEPVKVDMFTVGKSDLLVTLEGEGKTRIHDIYTVYAPIDGRITRIESEPGDRVTAAKTVIANMFPANPQFLDKRRETQAKADIEGARAALSLAKARVKQARAELEFELSDFKRTEKLFHQQTVSKAHLERAELRIKTLRAELETAISNQEVMESRLAAARAMLVQPEEPEEAANGGDCHICIHSPVDGRVLRILHKSESIVAVGTPLVEIGNPVDLEVSIEMLSTNAVKVKAGDDALIKRWGGEQDIKARVRLIEPSGFTKISALGVEEQRVNVILTFTDPKEKWQSLGDAFRVEAAIIIDKAENVISVPLSALFRQEEKWSVFKVVDDYALLQGVEVGRRNDRFAEIISGLQAGEQVISYPGNKVAAGVRVEKR</sequence>